<proteinExistence type="predicted"/>
<protein>
    <recommendedName>
        <fullName evidence="1">THAP4-like heme-binding domain-containing protein</fullName>
    </recommendedName>
</protein>
<evidence type="ECO:0000313" key="3">
    <source>
        <dbReference type="Proteomes" id="UP000567922"/>
    </source>
</evidence>
<evidence type="ECO:0000313" key="2">
    <source>
        <dbReference type="EMBL" id="MBB3035840.1"/>
    </source>
</evidence>
<feature type="domain" description="THAP4-like heme-binding" evidence="1">
    <location>
        <begin position="8"/>
        <end position="154"/>
    </location>
</feature>
<reference evidence="2 3" key="1">
    <citation type="submission" date="2020-08" db="EMBL/GenBank/DDBJ databases">
        <title>Sequencing the genomes of 1000 actinobacteria strains.</title>
        <authorList>
            <person name="Klenk H.-P."/>
        </authorList>
    </citation>
    <scope>NUCLEOTIDE SEQUENCE [LARGE SCALE GENOMIC DNA]</scope>
    <source>
        <strain evidence="2 3">DSM 45258</strain>
    </source>
</reference>
<sequence>MTDMLAPLGDLAEFAGRWVGVGEGHYPTIDSFSYREEIEFSPSGKPFLAYRSRTWNAVTGQPMHTECGYLRQTASGFTELLVSQPIGLGEIYRARLEDGCLDFETATLARSPEAKPVQEIRRRVVRRGDLLTYDMWMAHADTPLTHHLHAELRRATAGQE</sequence>
<dbReference type="Gene3D" id="2.40.128.20">
    <property type="match status" value="1"/>
</dbReference>
<dbReference type="InterPro" id="IPR014878">
    <property type="entry name" value="THAP4-like_heme-bd"/>
</dbReference>
<evidence type="ECO:0000259" key="1">
    <source>
        <dbReference type="Pfam" id="PF08768"/>
    </source>
</evidence>
<dbReference type="EMBL" id="JACHWS010000001">
    <property type="protein sequence ID" value="MBB3035840.1"/>
    <property type="molecule type" value="Genomic_DNA"/>
</dbReference>
<dbReference type="InterPro" id="IPR045165">
    <property type="entry name" value="Nitrobindin"/>
</dbReference>
<dbReference type="PANTHER" id="PTHR15854">
    <property type="entry name" value="THAP4 PROTEIN"/>
    <property type="match status" value="1"/>
</dbReference>
<dbReference type="AlphaFoldDB" id="A0A839RHE6"/>
<dbReference type="InterPro" id="IPR012674">
    <property type="entry name" value="Calycin"/>
</dbReference>
<dbReference type="SUPFAM" id="SSF50814">
    <property type="entry name" value="Lipocalins"/>
    <property type="match status" value="1"/>
</dbReference>
<keyword evidence="3" id="KW-1185">Reference proteome</keyword>
<comment type="caution">
    <text evidence="2">The sequence shown here is derived from an EMBL/GenBank/DDBJ whole genome shotgun (WGS) entry which is preliminary data.</text>
</comment>
<organism evidence="2 3">
    <name type="scientific">Hoyosella altamirensis</name>
    <dbReference type="NCBI Taxonomy" id="616997"/>
    <lineage>
        <taxon>Bacteria</taxon>
        <taxon>Bacillati</taxon>
        <taxon>Actinomycetota</taxon>
        <taxon>Actinomycetes</taxon>
        <taxon>Mycobacteriales</taxon>
        <taxon>Hoyosellaceae</taxon>
        <taxon>Hoyosella</taxon>
    </lineage>
</organism>
<dbReference type="Pfam" id="PF08768">
    <property type="entry name" value="THAP4_heme-bd"/>
    <property type="match status" value="1"/>
</dbReference>
<accession>A0A839RHE6</accession>
<dbReference type="PANTHER" id="PTHR15854:SF4">
    <property type="entry name" value="PEROXYNITRITE ISOMERASE THAP4"/>
    <property type="match status" value="1"/>
</dbReference>
<name>A0A839RHE6_9ACTN</name>
<dbReference type="CDD" id="cd07828">
    <property type="entry name" value="lipocalin_heme-bd-THAP4-like"/>
    <property type="match status" value="1"/>
</dbReference>
<gene>
    <name evidence="2" type="ORF">FHU29_000274</name>
</gene>
<dbReference type="Proteomes" id="UP000567922">
    <property type="component" value="Unassembled WGS sequence"/>
</dbReference>